<evidence type="ECO:0000256" key="7">
    <source>
        <dbReference type="SAM" id="Phobius"/>
    </source>
</evidence>
<dbReference type="InterPro" id="IPR049326">
    <property type="entry name" value="Rhodopsin_dom_fungi"/>
</dbReference>
<comment type="subcellular location">
    <subcellularLocation>
        <location evidence="1">Membrane</location>
        <topology evidence="1">Multi-pass membrane protein</topology>
    </subcellularLocation>
</comment>
<gene>
    <name evidence="9" type="ORF">DHEL01_v204265</name>
</gene>
<evidence type="ECO:0000256" key="5">
    <source>
        <dbReference type="ARBA" id="ARBA00038359"/>
    </source>
</evidence>
<feature type="transmembrane region" description="Helical" evidence="7">
    <location>
        <begin position="37"/>
        <end position="55"/>
    </location>
</feature>
<evidence type="ECO:0000256" key="6">
    <source>
        <dbReference type="SAM" id="MobiDB-lite"/>
    </source>
</evidence>
<evidence type="ECO:0000313" key="10">
    <source>
        <dbReference type="Proteomes" id="UP000094444"/>
    </source>
</evidence>
<keyword evidence="2 7" id="KW-0812">Transmembrane</keyword>
<dbReference type="STRING" id="158607.A0A2P5I4A2"/>
<dbReference type="Pfam" id="PF20684">
    <property type="entry name" value="Fung_rhodopsin"/>
    <property type="match status" value="1"/>
</dbReference>
<accession>A0A2P5I4A2</accession>
<keyword evidence="10" id="KW-1185">Reference proteome</keyword>
<dbReference type="AlphaFoldDB" id="A0A2P5I4A2"/>
<evidence type="ECO:0000313" key="9">
    <source>
        <dbReference type="EMBL" id="POS77342.1"/>
    </source>
</evidence>
<feature type="domain" description="Rhodopsin" evidence="8">
    <location>
        <begin position="3"/>
        <end position="213"/>
    </location>
</feature>
<dbReference type="OrthoDB" id="2496787at2759"/>
<evidence type="ECO:0000256" key="1">
    <source>
        <dbReference type="ARBA" id="ARBA00004141"/>
    </source>
</evidence>
<feature type="region of interest" description="Disordered" evidence="6">
    <location>
        <begin position="312"/>
        <end position="339"/>
    </location>
</feature>
<comment type="similarity">
    <text evidence="5">Belongs to the SAT4 family.</text>
</comment>
<dbReference type="PANTHER" id="PTHR33048">
    <property type="entry name" value="PTH11-LIKE INTEGRAL MEMBRANE PROTEIN (AFU_ORTHOLOGUE AFUA_5G11245)"/>
    <property type="match status" value="1"/>
</dbReference>
<sequence>MGMYTDDWAILVALCLGVPGTIVLCERSVPNGSGKDLWTYFLDLAALKLSLLLFYLRMFTSTTMNRLLWATVVFDVIYGIVFALVALLQCRPISYFWLNWDREHQGTCINTNAVGWANAGISIAMDFWMLALPLSQLKGLRLHWRKKIGVALMFFVGTFVTIVSILRLHALVDFANSDNPTFDNFDVMLWSTTEINVGLICACMPALRQILARIWPNVFGGEQSRQRYYRYGNGNDVGNVPTIGSKEIVPVKKGMTEWWQGISLSRASMFASQRVSPNVARILRESSLAPTQEFQRKGVQVHGSIQVEDDLPTSVPMQNLTPYVPSRPPRNDIKSSLVA</sequence>
<dbReference type="InterPro" id="IPR052337">
    <property type="entry name" value="SAT4-like"/>
</dbReference>
<feature type="transmembrane region" description="Helical" evidence="7">
    <location>
        <begin position="188"/>
        <end position="207"/>
    </location>
</feature>
<proteinExistence type="inferred from homology"/>
<feature type="transmembrane region" description="Helical" evidence="7">
    <location>
        <begin position="148"/>
        <end position="168"/>
    </location>
</feature>
<dbReference type="PANTHER" id="PTHR33048:SF143">
    <property type="entry name" value="EXTRACELLULAR MEMBRANE PROTEIN CFEM DOMAIN-CONTAINING PROTEIN-RELATED"/>
    <property type="match status" value="1"/>
</dbReference>
<keyword evidence="4 7" id="KW-0472">Membrane</keyword>
<organism evidence="9 10">
    <name type="scientific">Diaporthe helianthi</name>
    <dbReference type="NCBI Taxonomy" id="158607"/>
    <lineage>
        <taxon>Eukaryota</taxon>
        <taxon>Fungi</taxon>
        <taxon>Dikarya</taxon>
        <taxon>Ascomycota</taxon>
        <taxon>Pezizomycotina</taxon>
        <taxon>Sordariomycetes</taxon>
        <taxon>Sordariomycetidae</taxon>
        <taxon>Diaporthales</taxon>
        <taxon>Diaporthaceae</taxon>
        <taxon>Diaporthe</taxon>
    </lineage>
</organism>
<protein>
    <submittedName>
        <fullName evidence="9">CFEM domain-containing protein</fullName>
    </submittedName>
</protein>
<keyword evidence="3 7" id="KW-1133">Transmembrane helix</keyword>
<dbReference type="EMBL" id="MAVT02000278">
    <property type="protein sequence ID" value="POS77342.1"/>
    <property type="molecule type" value="Genomic_DNA"/>
</dbReference>
<comment type="caution">
    <text evidence="9">The sequence shown here is derived from an EMBL/GenBank/DDBJ whole genome shotgun (WGS) entry which is preliminary data.</text>
</comment>
<dbReference type="GO" id="GO:0016020">
    <property type="term" value="C:membrane"/>
    <property type="evidence" value="ECO:0007669"/>
    <property type="project" value="UniProtKB-SubCell"/>
</dbReference>
<reference evidence="9" key="1">
    <citation type="submission" date="2017-09" db="EMBL/GenBank/DDBJ databases">
        <title>Polyketide synthases of a Diaporthe helianthi virulent isolate.</title>
        <authorList>
            <person name="Baroncelli R."/>
        </authorList>
    </citation>
    <scope>NUCLEOTIDE SEQUENCE [LARGE SCALE GENOMIC DNA]</scope>
    <source>
        <strain evidence="9">7/96</strain>
    </source>
</reference>
<evidence type="ECO:0000256" key="3">
    <source>
        <dbReference type="ARBA" id="ARBA00022989"/>
    </source>
</evidence>
<feature type="transmembrane region" description="Helical" evidence="7">
    <location>
        <begin position="67"/>
        <end position="88"/>
    </location>
</feature>
<feature type="transmembrane region" description="Helical" evidence="7">
    <location>
        <begin position="116"/>
        <end position="136"/>
    </location>
</feature>
<evidence type="ECO:0000256" key="4">
    <source>
        <dbReference type="ARBA" id="ARBA00023136"/>
    </source>
</evidence>
<dbReference type="Proteomes" id="UP000094444">
    <property type="component" value="Unassembled WGS sequence"/>
</dbReference>
<evidence type="ECO:0000259" key="8">
    <source>
        <dbReference type="Pfam" id="PF20684"/>
    </source>
</evidence>
<name>A0A2P5I4A2_DIAHE</name>
<evidence type="ECO:0000256" key="2">
    <source>
        <dbReference type="ARBA" id="ARBA00022692"/>
    </source>
</evidence>
<dbReference type="InParanoid" id="A0A2P5I4A2"/>